<name>A0A9P5XKT6_9AGAR</name>
<sequence>MPDQVHTPPLPHSETQPKGTVLLAWTPSIEPIASPSTAGFAHPAPPQQPGPSSSTTLPSQSSNGPGLHVLRERVQRLEAALVEHPQPREDDTPDRPPPAYDSRPGSPASGPTQGVGSTRTGGRTS</sequence>
<protein>
    <submittedName>
        <fullName evidence="2">Uncharacterized protein</fullName>
    </submittedName>
</protein>
<evidence type="ECO:0000313" key="3">
    <source>
        <dbReference type="Proteomes" id="UP000807342"/>
    </source>
</evidence>
<reference evidence="2" key="1">
    <citation type="submission" date="2020-11" db="EMBL/GenBank/DDBJ databases">
        <authorList>
            <consortium name="DOE Joint Genome Institute"/>
            <person name="Ahrendt S."/>
            <person name="Riley R."/>
            <person name="Andreopoulos W."/>
            <person name="Labutti K."/>
            <person name="Pangilinan J."/>
            <person name="Ruiz-Duenas F.J."/>
            <person name="Barrasa J.M."/>
            <person name="Sanchez-Garcia M."/>
            <person name="Camarero S."/>
            <person name="Miyauchi S."/>
            <person name="Serrano A."/>
            <person name="Linde D."/>
            <person name="Babiker R."/>
            <person name="Drula E."/>
            <person name="Ayuso-Fernandez I."/>
            <person name="Pacheco R."/>
            <person name="Padilla G."/>
            <person name="Ferreira P."/>
            <person name="Barriuso J."/>
            <person name="Kellner H."/>
            <person name="Castanera R."/>
            <person name="Alfaro M."/>
            <person name="Ramirez L."/>
            <person name="Pisabarro A.G."/>
            <person name="Kuo A."/>
            <person name="Tritt A."/>
            <person name="Lipzen A."/>
            <person name="He G."/>
            <person name="Yan M."/>
            <person name="Ng V."/>
            <person name="Cullen D."/>
            <person name="Martin F."/>
            <person name="Rosso M.-N."/>
            <person name="Henrissat B."/>
            <person name="Hibbett D."/>
            <person name="Martinez A.T."/>
            <person name="Grigoriev I.V."/>
        </authorList>
    </citation>
    <scope>NUCLEOTIDE SEQUENCE</scope>
    <source>
        <strain evidence="2">MF-IS2</strain>
    </source>
</reference>
<proteinExistence type="predicted"/>
<gene>
    <name evidence="2" type="ORF">P691DRAFT_809031</name>
</gene>
<keyword evidence="3" id="KW-1185">Reference proteome</keyword>
<evidence type="ECO:0000256" key="1">
    <source>
        <dbReference type="SAM" id="MobiDB-lite"/>
    </source>
</evidence>
<feature type="compositionally biased region" description="Basic and acidic residues" evidence="1">
    <location>
        <begin position="85"/>
        <end position="94"/>
    </location>
</feature>
<feature type="compositionally biased region" description="Low complexity" evidence="1">
    <location>
        <begin position="116"/>
        <end position="125"/>
    </location>
</feature>
<dbReference type="Proteomes" id="UP000807342">
    <property type="component" value="Unassembled WGS sequence"/>
</dbReference>
<dbReference type="EMBL" id="MU151093">
    <property type="protein sequence ID" value="KAF9451006.1"/>
    <property type="molecule type" value="Genomic_DNA"/>
</dbReference>
<dbReference type="AlphaFoldDB" id="A0A9P5XKT6"/>
<organism evidence="2 3">
    <name type="scientific">Macrolepiota fuliginosa MF-IS2</name>
    <dbReference type="NCBI Taxonomy" id="1400762"/>
    <lineage>
        <taxon>Eukaryota</taxon>
        <taxon>Fungi</taxon>
        <taxon>Dikarya</taxon>
        <taxon>Basidiomycota</taxon>
        <taxon>Agaricomycotina</taxon>
        <taxon>Agaricomycetes</taxon>
        <taxon>Agaricomycetidae</taxon>
        <taxon>Agaricales</taxon>
        <taxon>Agaricineae</taxon>
        <taxon>Agaricaceae</taxon>
        <taxon>Macrolepiota</taxon>
    </lineage>
</organism>
<comment type="caution">
    <text evidence="2">The sequence shown here is derived from an EMBL/GenBank/DDBJ whole genome shotgun (WGS) entry which is preliminary data.</text>
</comment>
<evidence type="ECO:0000313" key="2">
    <source>
        <dbReference type="EMBL" id="KAF9451006.1"/>
    </source>
</evidence>
<feature type="region of interest" description="Disordered" evidence="1">
    <location>
        <begin position="1"/>
        <end position="125"/>
    </location>
</feature>
<feature type="compositionally biased region" description="Low complexity" evidence="1">
    <location>
        <begin position="50"/>
        <end position="62"/>
    </location>
</feature>
<accession>A0A9P5XKT6</accession>